<dbReference type="EMBL" id="CP009806">
    <property type="protein sequence ID" value="ATZ47467.1"/>
    <property type="molecule type" value="Genomic_DNA"/>
</dbReference>
<dbReference type="GeneID" id="5428507"/>
<accession>A0A384JAM0</accession>
<protein>
    <recommendedName>
        <fullName evidence="8">Zn(2)-C6 fungal-type domain-containing protein</fullName>
    </recommendedName>
</protein>
<dbReference type="Gene3D" id="4.10.240.10">
    <property type="entry name" value="Zn(2)-C6 fungal-type DNA-binding domain"/>
    <property type="match status" value="1"/>
</dbReference>
<reference evidence="9 10" key="1">
    <citation type="journal article" date="2011" name="PLoS Genet.">
        <title>Genomic analysis of the necrotrophic fungal pathogens Sclerotinia sclerotiorum and Botrytis cinerea.</title>
        <authorList>
            <person name="Amselem J."/>
            <person name="Cuomo C.A."/>
            <person name="van Kan J.A."/>
            <person name="Viaud M."/>
            <person name="Benito E.P."/>
            <person name="Couloux A."/>
            <person name="Coutinho P.M."/>
            <person name="de Vries R.P."/>
            <person name="Dyer P.S."/>
            <person name="Fillinger S."/>
            <person name="Fournier E."/>
            <person name="Gout L."/>
            <person name="Hahn M."/>
            <person name="Kohn L."/>
            <person name="Lapalu N."/>
            <person name="Plummer K.M."/>
            <person name="Pradier J.M."/>
            <person name="Quevillon E."/>
            <person name="Sharon A."/>
            <person name="Simon A."/>
            <person name="ten Have A."/>
            <person name="Tudzynski B."/>
            <person name="Tudzynski P."/>
            <person name="Wincker P."/>
            <person name="Andrew M."/>
            <person name="Anthouard V."/>
            <person name="Beever R.E."/>
            <person name="Beffa R."/>
            <person name="Benoit I."/>
            <person name="Bouzid O."/>
            <person name="Brault B."/>
            <person name="Chen Z."/>
            <person name="Choquer M."/>
            <person name="Collemare J."/>
            <person name="Cotton P."/>
            <person name="Danchin E.G."/>
            <person name="Da Silva C."/>
            <person name="Gautier A."/>
            <person name="Giraud C."/>
            <person name="Giraud T."/>
            <person name="Gonzalez C."/>
            <person name="Grossetete S."/>
            <person name="Guldener U."/>
            <person name="Henrissat B."/>
            <person name="Howlett B.J."/>
            <person name="Kodira C."/>
            <person name="Kretschmer M."/>
            <person name="Lappartient A."/>
            <person name="Leroch M."/>
            <person name="Levis C."/>
            <person name="Mauceli E."/>
            <person name="Neuveglise C."/>
            <person name="Oeser B."/>
            <person name="Pearson M."/>
            <person name="Poulain J."/>
            <person name="Poussereau N."/>
            <person name="Quesneville H."/>
            <person name="Rascle C."/>
            <person name="Schumacher J."/>
            <person name="Segurens B."/>
            <person name="Sexton A."/>
            <person name="Silva E."/>
            <person name="Sirven C."/>
            <person name="Soanes D.M."/>
            <person name="Talbot N.J."/>
            <person name="Templeton M."/>
            <person name="Yandava C."/>
            <person name="Yarden O."/>
            <person name="Zeng Q."/>
            <person name="Rollins J.A."/>
            <person name="Lebrun M.H."/>
            <person name="Dickman M."/>
        </authorList>
    </citation>
    <scope>NUCLEOTIDE SEQUENCE [LARGE SCALE GENOMIC DNA]</scope>
    <source>
        <strain evidence="9 10">B05.10</strain>
    </source>
</reference>
<evidence type="ECO:0000256" key="1">
    <source>
        <dbReference type="ARBA" id="ARBA00022723"/>
    </source>
</evidence>
<feature type="compositionally biased region" description="Basic residues" evidence="7">
    <location>
        <begin position="73"/>
        <end position="90"/>
    </location>
</feature>
<keyword evidence="6" id="KW-0539">Nucleus</keyword>
<dbReference type="Pfam" id="PF04082">
    <property type="entry name" value="Fungal_trans"/>
    <property type="match status" value="1"/>
</dbReference>
<sequence length="644" mass="71716">MTTFEFDPNHSIESILPHISKEKKKGKMDNQLLNQPTASNQQVQPQPFAGDQQIDPNLPSQQGSDIRPDIRPGRQRVKRACQPCKSRKKRCDGSEPCATCIRYGYECHYELGPRKRRRHTLKDHDTDVSQSHSSPDASIHHRDERERADSESAHVPHTSGAKDTSLWGKAFAASLALKLDAGKLSKPHLAWNLGLKDEQSYAQPPITRVIGQAEMQRLVNHYFNTTHQIFGIFKRDIFERKIQERWGVNFENSDPHDPILCGVAALGSLFSGGSPSPAEAQLVELAKIALETTSVLNYPSRHHVVAWVLRALFLRCTACPHAAWIASCTTMHIIESVGMEDDSDSSSNDAELERGISCGVLNMQRLFWIARVLNSWVANDYGRSKVTVKISPPPFPSPEGEADVTLDYLTLFQISERLDQDTNHTAEEFEAGIESTYRFHARSDGATLSQANLGLGFYRRLRLLASTISPETISQVISIGVKGLGSVTKMVERRHPWWHVANIPFQFVCILLVIDTPESLSHIGEALETLDAVSRCFSTRSLTESAATARTLVELSLKRKQEEINILSQGLKTRMEPMQTSQLTIPNMNGKQMMPSPMMMGNVNGNGNGMVSGMPNIGSMDFTGFDWDSFLCMDIPVLDATAIL</sequence>
<evidence type="ECO:0000256" key="4">
    <source>
        <dbReference type="ARBA" id="ARBA00023125"/>
    </source>
</evidence>
<dbReference type="OrthoDB" id="9986881at2759"/>
<dbReference type="RefSeq" id="XP_024547292.1">
    <property type="nucleotide sequence ID" value="XM_024691521.1"/>
</dbReference>
<feature type="region of interest" description="Disordered" evidence="7">
    <location>
        <begin position="21"/>
        <end position="94"/>
    </location>
</feature>
<keyword evidence="10" id="KW-1185">Reference proteome</keyword>
<dbReference type="Proteomes" id="UP000001798">
    <property type="component" value="Chromosome 2"/>
</dbReference>
<evidence type="ECO:0000256" key="3">
    <source>
        <dbReference type="ARBA" id="ARBA00023015"/>
    </source>
</evidence>
<keyword evidence="3" id="KW-0805">Transcription regulation</keyword>
<keyword evidence="4" id="KW-0238">DNA-binding</keyword>
<dbReference type="PANTHER" id="PTHR31779">
    <property type="entry name" value="2-NITROPROPANE DIOXYGENASE FAMILY, PUTATIVE (AFU_ORTHOLOGUE AFUA_2G17430)-RELATED"/>
    <property type="match status" value="1"/>
</dbReference>
<dbReference type="Pfam" id="PF00172">
    <property type="entry name" value="Zn_clus"/>
    <property type="match status" value="1"/>
</dbReference>
<reference evidence="9 10" key="2">
    <citation type="journal article" date="2012" name="Eukaryot. Cell">
        <title>Genome update of Botrytis cinerea strains B05.10 and T4.</title>
        <authorList>
            <person name="Staats M."/>
            <person name="van Kan J.A."/>
        </authorList>
    </citation>
    <scope>NUCLEOTIDE SEQUENCE [LARGE SCALE GENOMIC DNA]</scope>
    <source>
        <strain evidence="9 10">B05.10</strain>
    </source>
</reference>
<feature type="domain" description="Zn(2)-C6 fungal-type" evidence="8">
    <location>
        <begin position="80"/>
        <end position="109"/>
    </location>
</feature>
<dbReference type="GO" id="GO:0008270">
    <property type="term" value="F:zinc ion binding"/>
    <property type="evidence" value="ECO:0007669"/>
    <property type="project" value="InterPro"/>
</dbReference>
<feature type="region of interest" description="Disordered" evidence="7">
    <location>
        <begin position="121"/>
        <end position="162"/>
    </location>
</feature>
<keyword evidence="1" id="KW-0479">Metal-binding</keyword>
<dbReference type="SMART" id="SM00066">
    <property type="entry name" value="GAL4"/>
    <property type="match status" value="1"/>
</dbReference>
<evidence type="ECO:0000256" key="5">
    <source>
        <dbReference type="ARBA" id="ARBA00023163"/>
    </source>
</evidence>
<feature type="compositionally biased region" description="Polar residues" evidence="7">
    <location>
        <begin position="54"/>
        <end position="64"/>
    </location>
</feature>
<evidence type="ECO:0000256" key="7">
    <source>
        <dbReference type="SAM" id="MobiDB-lite"/>
    </source>
</evidence>
<dbReference type="GO" id="GO:0000981">
    <property type="term" value="F:DNA-binding transcription factor activity, RNA polymerase II-specific"/>
    <property type="evidence" value="ECO:0007669"/>
    <property type="project" value="InterPro"/>
</dbReference>
<keyword evidence="5" id="KW-0804">Transcription</keyword>
<dbReference type="CDD" id="cd12148">
    <property type="entry name" value="fungal_TF_MHR"/>
    <property type="match status" value="1"/>
</dbReference>
<dbReference type="CDD" id="cd00067">
    <property type="entry name" value="GAL4"/>
    <property type="match status" value="1"/>
</dbReference>
<dbReference type="VEuPathDB" id="FungiDB:Bcin02g07430"/>
<dbReference type="AlphaFoldDB" id="A0A384JAM0"/>
<dbReference type="FunFam" id="4.10.240.10:FF:000016">
    <property type="entry name" value="C6 transcription factor, putative"/>
    <property type="match status" value="1"/>
</dbReference>
<feature type="compositionally biased region" description="Basic and acidic residues" evidence="7">
    <location>
        <begin position="138"/>
        <end position="154"/>
    </location>
</feature>
<evidence type="ECO:0000256" key="6">
    <source>
        <dbReference type="ARBA" id="ARBA00023242"/>
    </source>
</evidence>
<organism evidence="9 10">
    <name type="scientific">Botryotinia fuckeliana (strain B05.10)</name>
    <name type="common">Noble rot fungus</name>
    <name type="synonym">Botrytis cinerea</name>
    <dbReference type="NCBI Taxonomy" id="332648"/>
    <lineage>
        <taxon>Eukaryota</taxon>
        <taxon>Fungi</taxon>
        <taxon>Dikarya</taxon>
        <taxon>Ascomycota</taxon>
        <taxon>Pezizomycotina</taxon>
        <taxon>Leotiomycetes</taxon>
        <taxon>Helotiales</taxon>
        <taxon>Sclerotiniaceae</taxon>
        <taxon>Botrytis</taxon>
    </lineage>
</organism>
<dbReference type="KEGG" id="bfu:BCIN_02g07430"/>
<keyword evidence="2" id="KW-0862">Zinc</keyword>
<dbReference type="InterPro" id="IPR001138">
    <property type="entry name" value="Zn2Cys6_DnaBD"/>
</dbReference>
<dbReference type="GO" id="GO:0003677">
    <property type="term" value="F:DNA binding"/>
    <property type="evidence" value="ECO:0007669"/>
    <property type="project" value="UniProtKB-KW"/>
</dbReference>
<proteinExistence type="predicted"/>
<dbReference type="InterPro" id="IPR036864">
    <property type="entry name" value="Zn2-C6_fun-type_DNA-bd_sf"/>
</dbReference>
<dbReference type="SUPFAM" id="SSF57701">
    <property type="entry name" value="Zn2/Cys6 DNA-binding domain"/>
    <property type="match status" value="1"/>
</dbReference>
<dbReference type="PROSITE" id="PS50048">
    <property type="entry name" value="ZN2_CY6_FUNGAL_2"/>
    <property type="match status" value="1"/>
</dbReference>
<name>A0A384JAM0_BOTFB</name>
<evidence type="ECO:0000313" key="9">
    <source>
        <dbReference type="EMBL" id="ATZ47467.1"/>
    </source>
</evidence>
<dbReference type="PROSITE" id="PS00463">
    <property type="entry name" value="ZN2_CY6_FUNGAL_1"/>
    <property type="match status" value="1"/>
</dbReference>
<dbReference type="GO" id="GO:0009410">
    <property type="term" value="P:response to xenobiotic stimulus"/>
    <property type="evidence" value="ECO:0007669"/>
    <property type="project" value="TreeGrafter"/>
</dbReference>
<dbReference type="InterPro" id="IPR007219">
    <property type="entry name" value="XnlR_reg_dom"/>
</dbReference>
<dbReference type="GO" id="GO:0006351">
    <property type="term" value="P:DNA-templated transcription"/>
    <property type="evidence" value="ECO:0007669"/>
    <property type="project" value="InterPro"/>
</dbReference>
<dbReference type="PANTHER" id="PTHR31779:SF5">
    <property type="entry name" value="ZN(II)2CYS6 TRANSCRIPTION FACTOR (EUROFUNG)"/>
    <property type="match status" value="1"/>
</dbReference>
<dbReference type="InterPro" id="IPR052478">
    <property type="entry name" value="Metabolite_Synth_Reg"/>
</dbReference>
<feature type="compositionally biased region" description="Polar residues" evidence="7">
    <location>
        <begin position="31"/>
        <end position="45"/>
    </location>
</feature>
<evidence type="ECO:0000313" key="10">
    <source>
        <dbReference type="Proteomes" id="UP000001798"/>
    </source>
</evidence>
<reference evidence="9 10" key="3">
    <citation type="journal article" date="2017" name="Mol. Plant Pathol.">
        <title>A gapless genome sequence of the fungus Botrytis cinerea.</title>
        <authorList>
            <person name="Van Kan J.A."/>
            <person name="Stassen J.H."/>
            <person name="Mosbach A."/>
            <person name="Van Der Lee T.A."/>
            <person name="Faino L."/>
            <person name="Farmer A.D."/>
            <person name="Papasotiriou D.G."/>
            <person name="Zhou S."/>
            <person name="Seidl M.F."/>
            <person name="Cottam E."/>
            <person name="Edel D."/>
            <person name="Hahn M."/>
            <person name="Schwartz D.C."/>
            <person name="Dietrich R.A."/>
            <person name="Widdison S."/>
            <person name="Scalliet G."/>
        </authorList>
    </citation>
    <scope>NUCLEOTIDE SEQUENCE [LARGE SCALE GENOMIC DNA]</scope>
    <source>
        <strain evidence="9 10">B05.10</strain>
    </source>
</reference>
<evidence type="ECO:0000256" key="2">
    <source>
        <dbReference type="ARBA" id="ARBA00022833"/>
    </source>
</evidence>
<evidence type="ECO:0000259" key="8">
    <source>
        <dbReference type="PROSITE" id="PS50048"/>
    </source>
</evidence>
<gene>
    <name evidence="9" type="ORF">BCIN_02g07430</name>
</gene>